<keyword evidence="2" id="KW-0472">Membrane</keyword>
<dbReference type="RefSeq" id="WP_170196746.1">
    <property type="nucleotide sequence ID" value="NZ_JABBNB010000032.1"/>
</dbReference>
<evidence type="ECO:0000313" key="4">
    <source>
        <dbReference type="Proteomes" id="UP000550729"/>
    </source>
</evidence>
<feature type="compositionally biased region" description="Basic and acidic residues" evidence="1">
    <location>
        <begin position="1"/>
        <end position="32"/>
    </location>
</feature>
<keyword evidence="2" id="KW-0812">Transmembrane</keyword>
<keyword evidence="2" id="KW-1133">Transmembrane helix</keyword>
<dbReference type="Proteomes" id="UP000550729">
    <property type="component" value="Unassembled WGS sequence"/>
</dbReference>
<protein>
    <submittedName>
        <fullName evidence="3">Uncharacterized protein</fullName>
    </submittedName>
</protein>
<gene>
    <name evidence="3" type="ORF">HH308_23800</name>
</gene>
<dbReference type="EMBL" id="JABBNB010000032">
    <property type="protein sequence ID" value="NMO04247.1"/>
    <property type="molecule type" value="Genomic_DNA"/>
</dbReference>
<evidence type="ECO:0000256" key="2">
    <source>
        <dbReference type="SAM" id="Phobius"/>
    </source>
</evidence>
<feature type="region of interest" description="Disordered" evidence="1">
    <location>
        <begin position="93"/>
        <end position="145"/>
    </location>
</feature>
<organism evidence="3 4">
    <name type="scientific">Gordonia asplenii</name>
    <dbReference type="NCBI Taxonomy" id="2725283"/>
    <lineage>
        <taxon>Bacteria</taxon>
        <taxon>Bacillati</taxon>
        <taxon>Actinomycetota</taxon>
        <taxon>Actinomycetes</taxon>
        <taxon>Mycobacteriales</taxon>
        <taxon>Gordoniaceae</taxon>
        <taxon>Gordonia</taxon>
    </lineage>
</organism>
<evidence type="ECO:0000256" key="1">
    <source>
        <dbReference type="SAM" id="MobiDB-lite"/>
    </source>
</evidence>
<name>A0A848L1B3_9ACTN</name>
<keyword evidence="4" id="KW-1185">Reference proteome</keyword>
<feature type="compositionally biased region" description="Low complexity" evidence="1">
    <location>
        <begin position="61"/>
        <end position="70"/>
    </location>
</feature>
<dbReference type="AlphaFoldDB" id="A0A848L1B3"/>
<feature type="transmembrane region" description="Helical" evidence="2">
    <location>
        <begin position="187"/>
        <end position="211"/>
    </location>
</feature>
<accession>A0A848L1B3</accession>
<evidence type="ECO:0000313" key="3">
    <source>
        <dbReference type="EMBL" id="NMO04247.1"/>
    </source>
</evidence>
<reference evidence="3 4" key="1">
    <citation type="submission" date="2020-04" db="EMBL/GenBank/DDBJ databases">
        <title>Gordonia sp. nov. TBRC 11910.</title>
        <authorList>
            <person name="Suriyachadkun C."/>
        </authorList>
    </citation>
    <scope>NUCLEOTIDE SEQUENCE [LARGE SCALE GENOMIC DNA]</scope>
    <source>
        <strain evidence="3 4">TBRC 11910</strain>
    </source>
</reference>
<sequence>MGSDSFDKSDADRGVERSDAADAGREPTDQQRVEGGAGQVYSAPGADAAETEVVSVAKSRGAAGAGDAAPGVESVAAQHLAPWERQQGAVVDPWRQPSGAFGAVGAQPSQPSGAWAGQGQPPNAGLPPYPGTPGELAPGLGPQMQSAQYPGGPYAPASYQAAPAQMWMPPGRYLTQSTWRKRWKLPVIIGSSVVGLLMAAVTIFAVILGGITGSVFTARGVVMVSCQTSTAQDGLIRAGSELRIWAENGALEGTTRLDAVRSVKSKTGENVCYLPFEATKVSAGQSGFTVRVGSYTQFVTASALRSGVVLRPTQ</sequence>
<proteinExistence type="predicted"/>
<feature type="region of interest" description="Disordered" evidence="1">
    <location>
        <begin position="1"/>
        <end position="70"/>
    </location>
</feature>
<comment type="caution">
    <text evidence="3">The sequence shown here is derived from an EMBL/GenBank/DDBJ whole genome shotgun (WGS) entry which is preliminary data.</text>
</comment>